<evidence type="ECO:0000256" key="1">
    <source>
        <dbReference type="SAM" id="Coils"/>
    </source>
</evidence>
<feature type="signal peptide" evidence="2">
    <location>
        <begin position="1"/>
        <end position="18"/>
    </location>
</feature>
<keyword evidence="1" id="KW-0175">Coiled coil</keyword>
<evidence type="ECO:0000256" key="2">
    <source>
        <dbReference type="SAM" id="SignalP"/>
    </source>
</evidence>
<organism evidence="3">
    <name type="scientific">Panstrongylus lignarius</name>
    <dbReference type="NCBI Taxonomy" id="156445"/>
    <lineage>
        <taxon>Eukaryota</taxon>
        <taxon>Metazoa</taxon>
        <taxon>Ecdysozoa</taxon>
        <taxon>Arthropoda</taxon>
        <taxon>Hexapoda</taxon>
        <taxon>Insecta</taxon>
        <taxon>Pterygota</taxon>
        <taxon>Neoptera</taxon>
        <taxon>Paraneoptera</taxon>
        <taxon>Hemiptera</taxon>
        <taxon>Heteroptera</taxon>
        <taxon>Panheteroptera</taxon>
        <taxon>Cimicomorpha</taxon>
        <taxon>Reduviidae</taxon>
        <taxon>Triatominae</taxon>
        <taxon>Panstrongylus</taxon>
    </lineage>
</organism>
<dbReference type="EMBL" id="GFTR01003120">
    <property type="protein sequence ID" value="JAW13306.1"/>
    <property type="molecule type" value="Transcribed_RNA"/>
</dbReference>
<sequence>MLKYIGVVLALLVALCVAQGPDVDELKKQLEDLERRLHDAYVATGNDAEDRLRQIGQELAKKCPTVLDSLKQKYENLGEDLESLNKKIDEEILRVENGLRELENENFNKDEAAEVFPERKKDAEKLIDDSRKVTGKIDELAKILKTCSASKPDDKTVPQTGGTANIPLAPVTLTMAAAFIAIKLAFH</sequence>
<accession>A0A224XLE4</accession>
<proteinExistence type="predicted"/>
<dbReference type="AlphaFoldDB" id="A0A224XLE4"/>
<reference evidence="3" key="1">
    <citation type="journal article" date="2018" name="PLoS Negl. Trop. Dis.">
        <title>An insight into the salivary gland and fat body transcriptome of Panstrongylus lignarius (Hemiptera: Heteroptera), the main vector of Chagas disease in Peru.</title>
        <authorList>
            <person name="Nevoa J.C."/>
            <person name="Mendes M.T."/>
            <person name="da Silva M.V."/>
            <person name="Soares S.C."/>
            <person name="Oliveira C.J.F."/>
            <person name="Ribeiro J.M.C."/>
        </authorList>
    </citation>
    <scope>NUCLEOTIDE SEQUENCE</scope>
</reference>
<feature type="chain" id="PRO_5012849978" evidence="2">
    <location>
        <begin position="19"/>
        <end position="187"/>
    </location>
</feature>
<protein>
    <submittedName>
        <fullName evidence="3">Putative secreted protein</fullName>
    </submittedName>
</protein>
<name>A0A224XLE4_9HEMI</name>
<feature type="coiled-coil region" evidence="1">
    <location>
        <begin position="67"/>
        <end position="105"/>
    </location>
</feature>
<evidence type="ECO:0000313" key="3">
    <source>
        <dbReference type="EMBL" id="JAW13306.1"/>
    </source>
</evidence>
<keyword evidence="2" id="KW-0732">Signal</keyword>